<dbReference type="Gene3D" id="3.40.50.150">
    <property type="entry name" value="Vaccinia Virus protein VP39"/>
    <property type="match status" value="1"/>
</dbReference>
<protein>
    <recommendedName>
        <fullName evidence="4">O-methyltransferase C-terminal domain-containing protein</fullName>
    </recommendedName>
</protein>
<keyword evidence="2" id="KW-0808">Transferase</keyword>
<dbReference type="InterPro" id="IPR001077">
    <property type="entry name" value="COMT_C"/>
</dbReference>
<organism evidence="5 6">
    <name type="scientific">Ophiocordyceps sinensis</name>
    <dbReference type="NCBI Taxonomy" id="72228"/>
    <lineage>
        <taxon>Eukaryota</taxon>
        <taxon>Fungi</taxon>
        <taxon>Dikarya</taxon>
        <taxon>Ascomycota</taxon>
        <taxon>Pezizomycotina</taxon>
        <taxon>Sordariomycetes</taxon>
        <taxon>Hypocreomycetidae</taxon>
        <taxon>Hypocreales</taxon>
        <taxon>Ophiocordycipitaceae</taxon>
        <taxon>Ophiocordyceps</taxon>
    </lineage>
</organism>
<dbReference type="AlphaFoldDB" id="A0A8H4PY55"/>
<keyword evidence="1" id="KW-0489">Methyltransferase</keyword>
<evidence type="ECO:0000256" key="3">
    <source>
        <dbReference type="ARBA" id="ARBA00022691"/>
    </source>
</evidence>
<evidence type="ECO:0000259" key="4">
    <source>
        <dbReference type="Pfam" id="PF00891"/>
    </source>
</evidence>
<accession>A0A8H4PY55</accession>
<dbReference type="SUPFAM" id="SSF53335">
    <property type="entry name" value="S-adenosyl-L-methionine-dependent methyltransferases"/>
    <property type="match status" value="1"/>
</dbReference>
<dbReference type="PANTHER" id="PTHR43712">
    <property type="entry name" value="PUTATIVE (AFU_ORTHOLOGUE AFUA_4G14580)-RELATED"/>
    <property type="match status" value="1"/>
</dbReference>
<proteinExistence type="predicted"/>
<evidence type="ECO:0000256" key="2">
    <source>
        <dbReference type="ARBA" id="ARBA00022679"/>
    </source>
</evidence>
<comment type="caution">
    <text evidence="5">The sequence shown here is derived from an EMBL/GenBank/DDBJ whole genome shotgun (WGS) entry which is preliminary data.</text>
</comment>
<dbReference type="InterPro" id="IPR016461">
    <property type="entry name" value="COMT-like"/>
</dbReference>
<dbReference type="InterPro" id="IPR029063">
    <property type="entry name" value="SAM-dependent_MTases_sf"/>
</dbReference>
<keyword evidence="3" id="KW-0949">S-adenosyl-L-methionine</keyword>
<evidence type="ECO:0000313" key="6">
    <source>
        <dbReference type="Proteomes" id="UP000557566"/>
    </source>
</evidence>
<dbReference type="Pfam" id="PF00891">
    <property type="entry name" value="Methyltransf_2"/>
    <property type="match status" value="1"/>
</dbReference>
<gene>
    <name evidence="5" type="ORF">G6O67_000028</name>
</gene>
<feature type="domain" description="O-methyltransferase C-terminal" evidence="4">
    <location>
        <begin position="108"/>
        <end position="262"/>
    </location>
</feature>
<dbReference type="Proteomes" id="UP000557566">
    <property type="component" value="Unassembled WGS sequence"/>
</dbReference>
<reference evidence="5 6" key="1">
    <citation type="journal article" date="2020" name="Genome Biol. Evol.">
        <title>A new high-quality draft genome assembly of the Chinese cordyceps Ophiocordyceps sinensis.</title>
        <authorList>
            <person name="Shu R."/>
            <person name="Zhang J."/>
            <person name="Meng Q."/>
            <person name="Zhang H."/>
            <person name="Zhou G."/>
            <person name="Li M."/>
            <person name="Wu P."/>
            <person name="Zhao Y."/>
            <person name="Chen C."/>
            <person name="Qin Q."/>
        </authorList>
    </citation>
    <scope>NUCLEOTIDE SEQUENCE [LARGE SCALE GENOMIC DNA]</scope>
    <source>
        <strain evidence="5 6">IOZ07</strain>
    </source>
</reference>
<dbReference type="PANTHER" id="PTHR43712:SF5">
    <property type="entry name" value="O-METHYLTRANSFERASE ASQN-RELATED"/>
    <property type="match status" value="1"/>
</dbReference>
<keyword evidence="6" id="KW-1185">Reference proteome</keyword>
<evidence type="ECO:0000313" key="5">
    <source>
        <dbReference type="EMBL" id="KAF4512679.1"/>
    </source>
</evidence>
<name>A0A8H4PY55_9HYPO</name>
<dbReference type="EMBL" id="JAAVMX010000001">
    <property type="protein sequence ID" value="KAF4512679.1"/>
    <property type="molecule type" value="Genomic_DNA"/>
</dbReference>
<dbReference type="PROSITE" id="PS51683">
    <property type="entry name" value="SAM_OMT_II"/>
    <property type="match status" value="1"/>
</dbReference>
<dbReference type="GO" id="GO:0008171">
    <property type="term" value="F:O-methyltransferase activity"/>
    <property type="evidence" value="ECO:0007669"/>
    <property type="project" value="InterPro"/>
</dbReference>
<sequence>MCSSKMTAGGISNHVSSLLEVLAQELGKEVQTLCDHVRSTGLGQPSFGRDTPTFFLPLESLARMAMTSRLFTESTSGLLAYSASSAALRTSSELADWNVWTSTFIAPTVAPIGGNIGHGCVALAKAFPHLDFIVQDTPQTAVEGEHNIKALNDGDLATRIKFQAHDFFQRQPVQGAGAYLVRQTLHNWDMESSAKILANVVPATSEASHMLIMEIVLPEPGAVTLVHERELPCADVLMMQLLKATERGMEGWKAVLARAGFRLKMTAVNQPRGSCLSVIDLVLAR</sequence>
<evidence type="ECO:0000256" key="1">
    <source>
        <dbReference type="ARBA" id="ARBA00022603"/>
    </source>
</evidence>
<dbReference type="OrthoDB" id="1606438at2759"/>
<dbReference type="GO" id="GO:0032259">
    <property type="term" value="P:methylation"/>
    <property type="evidence" value="ECO:0007669"/>
    <property type="project" value="UniProtKB-KW"/>
</dbReference>